<proteinExistence type="predicted"/>
<gene>
    <name evidence="2" type="ORF">UFOPK3773_02232</name>
</gene>
<feature type="domain" description="Aspartyl/asparaginy/proline hydroxylase" evidence="1">
    <location>
        <begin position="27"/>
        <end position="128"/>
    </location>
</feature>
<dbReference type="SUPFAM" id="SSF51197">
    <property type="entry name" value="Clavaminate synthase-like"/>
    <property type="match status" value="1"/>
</dbReference>
<name>A0A6J7LB09_9ZZZZ</name>
<organism evidence="2">
    <name type="scientific">freshwater metagenome</name>
    <dbReference type="NCBI Taxonomy" id="449393"/>
    <lineage>
        <taxon>unclassified sequences</taxon>
        <taxon>metagenomes</taxon>
        <taxon>ecological metagenomes</taxon>
    </lineage>
</organism>
<reference evidence="2" key="1">
    <citation type="submission" date="2020-05" db="EMBL/GenBank/DDBJ databases">
        <authorList>
            <person name="Chiriac C."/>
            <person name="Salcher M."/>
            <person name="Ghai R."/>
            <person name="Kavagutti S V."/>
        </authorList>
    </citation>
    <scope>NUCLEOTIDE SEQUENCE</scope>
</reference>
<accession>A0A6J7LB09</accession>
<dbReference type="AlphaFoldDB" id="A0A6J7LB09"/>
<dbReference type="Gene3D" id="2.60.120.330">
    <property type="entry name" value="B-lactam Antibiotic, Isopenicillin N Synthase, Chain"/>
    <property type="match status" value="1"/>
</dbReference>
<dbReference type="InterPro" id="IPR007803">
    <property type="entry name" value="Asp/Arg/Pro-Hydrxlase"/>
</dbReference>
<protein>
    <submittedName>
        <fullName evidence="2">Unannotated protein</fullName>
    </submittedName>
</protein>
<dbReference type="EMBL" id="CAFBNF010000361">
    <property type="protein sequence ID" value="CAB4964202.1"/>
    <property type="molecule type" value="Genomic_DNA"/>
</dbReference>
<evidence type="ECO:0000259" key="1">
    <source>
        <dbReference type="Pfam" id="PF05118"/>
    </source>
</evidence>
<sequence>MLRFFHAHESPDAWHANPGWQFFGPALLPSMHSIVQSYAMAEPEFPKAMFARLMPSAGITRHTDSAASNLLVHKIHVPVATTPDVQFEVAGEYFHLEVGHAYEVNNVVPHSALNPSNTPRVHFIFEVYDAALVREA</sequence>
<evidence type="ECO:0000313" key="2">
    <source>
        <dbReference type="EMBL" id="CAB4964202.1"/>
    </source>
</evidence>
<dbReference type="Pfam" id="PF05118">
    <property type="entry name" value="Asp_Arg_Hydrox"/>
    <property type="match status" value="1"/>
</dbReference>
<dbReference type="InterPro" id="IPR027443">
    <property type="entry name" value="IPNS-like_sf"/>
</dbReference>